<keyword evidence="10" id="KW-0456">Lyase</keyword>
<comment type="cofactor">
    <cofactor evidence="2">
        <name>Mn(2+)</name>
        <dbReference type="ChEBI" id="CHEBI:29035"/>
    </cofactor>
</comment>
<comment type="pathway">
    <text evidence="5">Carbohydrate metabolism; pentose and glucuronate interconversion.</text>
</comment>
<evidence type="ECO:0000256" key="2">
    <source>
        <dbReference type="ARBA" id="ARBA00001936"/>
    </source>
</evidence>
<dbReference type="AlphaFoldDB" id="A0A383A6X2"/>
<dbReference type="PANTHER" id="PTHR30387:SF2">
    <property type="entry name" value="MANNONATE DEHYDRATASE"/>
    <property type="match status" value="1"/>
</dbReference>
<evidence type="ECO:0000256" key="10">
    <source>
        <dbReference type="ARBA" id="ARBA00023239"/>
    </source>
</evidence>
<reference evidence="11" key="1">
    <citation type="submission" date="2018-05" db="EMBL/GenBank/DDBJ databases">
        <authorList>
            <person name="Lanie J.A."/>
            <person name="Ng W.-L."/>
            <person name="Kazmierczak K.M."/>
            <person name="Andrzejewski T.M."/>
            <person name="Davidsen T.M."/>
            <person name="Wayne K.J."/>
            <person name="Tettelin H."/>
            <person name="Glass J.I."/>
            <person name="Rusch D."/>
            <person name="Podicherti R."/>
            <person name="Tsui H.-C.T."/>
            <person name="Winkler M.E."/>
        </authorList>
    </citation>
    <scope>NUCLEOTIDE SEQUENCE</scope>
</reference>
<proteinExistence type="inferred from homology"/>
<dbReference type="PANTHER" id="PTHR30387">
    <property type="entry name" value="MANNONATE DEHYDRATASE"/>
    <property type="match status" value="1"/>
</dbReference>
<comment type="similarity">
    <text evidence="6">Belongs to the mannonate dehydratase family.</text>
</comment>
<evidence type="ECO:0000256" key="7">
    <source>
        <dbReference type="ARBA" id="ARBA00012927"/>
    </source>
</evidence>
<evidence type="ECO:0000256" key="1">
    <source>
        <dbReference type="ARBA" id="ARBA00001794"/>
    </source>
</evidence>
<dbReference type="GO" id="GO:0030145">
    <property type="term" value="F:manganese ion binding"/>
    <property type="evidence" value="ECO:0007669"/>
    <property type="project" value="TreeGrafter"/>
</dbReference>
<organism evidence="11">
    <name type="scientific">marine metagenome</name>
    <dbReference type="NCBI Taxonomy" id="408172"/>
    <lineage>
        <taxon>unclassified sequences</taxon>
        <taxon>metagenomes</taxon>
        <taxon>ecological metagenomes</taxon>
    </lineage>
</organism>
<dbReference type="GO" id="GO:0008198">
    <property type="term" value="F:ferrous iron binding"/>
    <property type="evidence" value="ECO:0007669"/>
    <property type="project" value="TreeGrafter"/>
</dbReference>
<evidence type="ECO:0000256" key="6">
    <source>
        <dbReference type="ARBA" id="ARBA00007389"/>
    </source>
</evidence>
<dbReference type="InterPro" id="IPR004628">
    <property type="entry name" value="Man_deHydtase"/>
</dbReference>
<evidence type="ECO:0000256" key="5">
    <source>
        <dbReference type="ARBA" id="ARBA00004892"/>
    </source>
</evidence>
<gene>
    <name evidence="11" type="ORF">METZ01_LOCUS456391</name>
</gene>
<evidence type="ECO:0000256" key="9">
    <source>
        <dbReference type="ARBA" id="ARBA00023211"/>
    </source>
</evidence>
<dbReference type="GO" id="GO:0042840">
    <property type="term" value="P:D-glucuronate catabolic process"/>
    <property type="evidence" value="ECO:0007669"/>
    <property type="project" value="TreeGrafter"/>
</dbReference>
<evidence type="ECO:0000256" key="8">
    <source>
        <dbReference type="ARBA" id="ARBA00023004"/>
    </source>
</evidence>
<protein>
    <recommendedName>
        <fullName evidence="7">mannonate dehydratase</fullName>
        <ecNumber evidence="7">4.2.1.8</ecNumber>
    </recommendedName>
</protein>
<name>A0A383A6X2_9ZZZZ</name>
<dbReference type="Gene3D" id="3.20.20.150">
    <property type="entry name" value="Divalent-metal-dependent TIM barrel enzymes"/>
    <property type="match status" value="1"/>
</dbReference>
<evidence type="ECO:0000256" key="3">
    <source>
        <dbReference type="ARBA" id="ARBA00001954"/>
    </source>
</evidence>
<comment type="cofactor">
    <cofactor evidence="3">
        <name>Fe(2+)</name>
        <dbReference type="ChEBI" id="CHEBI:29033"/>
    </cofactor>
</comment>
<accession>A0A383A6X2</accession>
<evidence type="ECO:0000313" key="11">
    <source>
        <dbReference type="EMBL" id="SVE03537.1"/>
    </source>
</evidence>
<dbReference type="SUPFAM" id="SSF51658">
    <property type="entry name" value="Xylose isomerase-like"/>
    <property type="match status" value="1"/>
</dbReference>
<dbReference type="EC" id="4.2.1.8" evidence="7"/>
<comment type="function">
    <text evidence="4">Catalyzes the dehydration of D-mannonate.</text>
</comment>
<keyword evidence="8" id="KW-0408">Iron</keyword>
<evidence type="ECO:0000256" key="4">
    <source>
        <dbReference type="ARBA" id="ARBA00002713"/>
    </source>
</evidence>
<keyword evidence="9" id="KW-0464">Manganese</keyword>
<dbReference type="InterPro" id="IPR036237">
    <property type="entry name" value="Xyl_isomerase-like_sf"/>
</dbReference>
<dbReference type="EMBL" id="UINC01189718">
    <property type="protein sequence ID" value="SVE03537.1"/>
    <property type="molecule type" value="Genomic_DNA"/>
</dbReference>
<dbReference type="GO" id="GO:0008927">
    <property type="term" value="F:mannonate dehydratase activity"/>
    <property type="evidence" value="ECO:0007669"/>
    <property type="project" value="UniProtKB-EC"/>
</dbReference>
<comment type="catalytic activity">
    <reaction evidence="1">
        <text>D-mannonate = 2-dehydro-3-deoxy-D-gluconate + H2O</text>
        <dbReference type="Rhea" id="RHEA:20097"/>
        <dbReference type="ChEBI" id="CHEBI:15377"/>
        <dbReference type="ChEBI" id="CHEBI:17767"/>
        <dbReference type="ChEBI" id="CHEBI:57990"/>
        <dbReference type="EC" id="4.2.1.8"/>
    </reaction>
</comment>
<sequence>MEIADSPNIGICFCVGCWLEGGELMGRDAVASIKHFGGLDKIFKVHFRNVDQPLPHFVETFVDDGYGDMSNIMGALAEVGFRGVLIPDHIPQMADDPRVGTAYTIAYMKALVEQATSEIAAA</sequence>
<dbReference type="Pfam" id="PF03786">
    <property type="entry name" value="UxuA"/>
    <property type="match status" value="1"/>
</dbReference>